<gene>
    <name evidence="1" type="ORF">ABS361_03195</name>
</gene>
<name>A0AAU7XB01_9HYPH</name>
<dbReference type="EMBL" id="CP158568">
    <property type="protein sequence ID" value="XBY45307.1"/>
    <property type="molecule type" value="Genomic_DNA"/>
</dbReference>
<dbReference type="AlphaFoldDB" id="A0AAU7XB01"/>
<sequence>MCTTCDRYDLDAPEPSHGARFAAALRQEAERRGVLVAIEAVDCLDGCRSPCNAALRGRGKPLVRLTALTEADAGAVLDLADRHATASGLEAADVPASLRRRTSVLASRRGRR</sequence>
<evidence type="ECO:0000313" key="1">
    <source>
        <dbReference type="EMBL" id="XBY45307.1"/>
    </source>
</evidence>
<proteinExistence type="predicted"/>
<dbReference type="KEGG" id="mflg:ABS361_03195"/>
<dbReference type="InterPro" id="IPR012863">
    <property type="entry name" value="DUF1636"/>
</dbReference>
<accession>A0AAU7XB01</accession>
<protein>
    <submittedName>
        <fullName evidence="1">DUF1636 family protein</fullName>
    </submittedName>
</protein>
<organism evidence="1">
    <name type="scientific">Methyloraptor flagellatus</name>
    <dbReference type="NCBI Taxonomy" id="3162530"/>
    <lineage>
        <taxon>Bacteria</taxon>
        <taxon>Pseudomonadati</taxon>
        <taxon>Pseudomonadota</taxon>
        <taxon>Alphaproteobacteria</taxon>
        <taxon>Hyphomicrobiales</taxon>
        <taxon>Ancalomicrobiaceae</taxon>
        <taxon>Methyloraptor</taxon>
    </lineage>
</organism>
<reference evidence="1" key="1">
    <citation type="submission" date="2024-06" db="EMBL/GenBank/DDBJ databases">
        <title>Methylostella associata gen. nov., sp. nov., a novel Ancalomicrobiaceae-affiliated facultatively methylotrophic bacteria that feed on methanotrophs of the genus Methylococcus.</title>
        <authorList>
            <person name="Saltykova V."/>
            <person name="Danilova O.V."/>
            <person name="Oshkin I.Y."/>
            <person name="Belova S.E."/>
            <person name="Pimenov N.V."/>
            <person name="Dedysh S.N."/>
        </authorList>
    </citation>
    <scope>NUCLEOTIDE SEQUENCE</scope>
    <source>
        <strain evidence="1">S20</strain>
    </source>
</reference>
<dbReference type="RefSeq" id="WP_407050397.1">
    <property type="nucleotide sequence ID" value="NZ_CP158568.1"/>
</dbReference>
<dbReference type="Pfam" id="PF07845">
    <property type="entry name" value="DUF1636"/>
    <property type="match status" value="1"/>
</dbReference>